<dbReference type="InterPro" id="IPR046335">
    <property type="entry name" value="LacI/GalR-like_sensor"/>
</dbReference>
<dbReference type="Pfam" id="PF13377">
    <property type="entry name" value="Peripla_BP_3"/>
    <property type="match status" value="1"/>
</dbReference>
<dbReference type="Gene3D" id="1.10.260.40">
    <property type="entry name" value="lambda repressor-like DNA-binding domains"/>
    <property type="match status" value="1"/>
</dbReference>
<keyword evidence="1" id="KW-0805">Transcription regulation</keyword>
<dbReference type="AlphaFoldDB" id="A0A807LGQ4"/>
<feature type="domain" description="HTH lacI-type" evidence="4">
    <location>
        <begin position="13"/>
        <end position="67"/>
    </location>
</feature>
<name>A0A807LGQ4_9ENTR</name>
<keyword evidence="3" id="KW-0804">Transcription</keyword>
<dbReference type="RefSeq" id="WP_076769821.1">
    <property type="nucleotide sequence ID" value="NZ_CP019445.1"/>
</dbReference>
<evidence type="ECO:0000256" key="3">
    <source>
        <dbReference type="ARBA" id="ARBA00023163"/>
    </source>
</evidence>
<dbReference type="InterPro" id="IPR028082">
    <property type="entry name" value="Peripla_BP_I"/>
</dbReference>
<protein>
    <submittedName>
        <fullName evidence="5">GntR family transcriptional regulator</fullName>
    </submittedName>
</protein>
<dbReference type="PANTHER" id="PTHR30146">
    <property type="entry name" value="LACI-RELATED TRANSCRIPTIONAL REPRESSOR"/>
    <property type="match status" value="1"/>
</dbReference>
<evidence type="ECO:0000256" key="2">
    <source>
        <dbReference type="ARBA" id="ARBA00023125"/>
    </source>
</evidence>
<organism evidence="5 6">
    <name type="scientific">Kosakonia cowanii JCM 10956 = DSM 18146</name>
    <dbReference type="NCBI Taxonomy" id="1300165"/>
    <lineage>
        <taxon>Bacteria</taxon>
        <taxon>Pseudomonadati</taxon>
        <taxon>Pseudomonadota</taxon>
        <taxon>Gammaproteobacteria</taxon>
        <taxon>Enterobacterales</taxon>
        <taxon>Enterobacteriaceae</taxon>
        <taxon>Kosakonia</taxon>
    </lineage>
</organism>
<dbReference type="Pfam" id="PF00356">
    <property type="entry name" value="LacI"/>
    <property type="match status" value="1"/>
</dbReference>
<dbReference type="Proteomes" id="UP000187148">
    <property type="component" value="Chromosome"/>
</dbReference>
<dbReference type="InterPro" id="IPR000843">
    <property type="entry name" value="HTH_LacI"/>
</dbReference>
<evidence type="ECO:0000313" key="5">
    <source>
        <dbReference type="EMBL" id="APZ06459.1"/>
    </source>
</evidence>
<dbReference type="GO" id="GO:0003700">
    <property type="term" value="F:DNA-binding transcription factor activity"/>
    <property type="evidence" value="ECO:0007669"/>
    <property type="project" value="TreeGrafter"/>
</dbReference>
<evidence type="ECO:0000313" key="6">
    <source>
        <dbReference type="Proteomes" id="UP000187148"/>
    </source>
</evidence>
<dbReference type="CDD" id="cd01575">
    <property type="entry name" value="PBP1_GntR"/>
    <property type="match status" value="1"/>
</dbReference>
<reference evidence="5 6" key="1">
    <citation type="submission" date="2017-01" db="EMBL/GenBank/DDBJ databases">
        <authorList>
            <person name="Cao J.-M."/>
        </authorList>
    </citation>
    <scope>NUCLEOTIDE SEQUENCE [LARGE SCALE GENOMIC DNA]</scope>
    <source>
        <strain evidence="5 6">888-76</strain>
    </source>
</reference>
<proteinExistence type="predicted"/>
<dbReference type="SUPFAM" id="SSF53822">
    <property type="entry name" value="Periplasmic binding protein-like I"/>
    <property type="match status" value="1"/>
</dbReference>
<evidence type="ECO:0000256" key="1">
    <source>
        <dbReference type="ARBA" id="ARBA00023015"/>
    </source>
</evidence>
<dbReference type="KEGG" id="kco:BWI95_16060"/>
<accession>A0A807LGQ4</accession>
<keyword evidence="2" id="KW-0238">DNA-binding</keyword>
<evidence type="ECO:0000259" key="4">
    <source>
        <dbReference type="PROSITE" id="PS50932"/>
    </source>
</evidence>
<dbReference type="PROSITE" id="PS50932">
    <property type="entry name" value="HTH_LACI_2"/>
    <property type="match status" value="1"/>
</dbReference>
<dbReference type="PANTHER" id="PTHR30146:SF33">
    <property type="entry name" value="TRANSCRIPTIONAL REGULATOR"/>
    <property type="match status" value="1"/>
</dbReference>
<sequence>MARPSRAVISRAPTLDDVARAAGLSSMTVSRALNTPDQVRSETVKKVLAAVKATGYIPNALAGGLASRRSKLIAVLVPHLNDPLFADTLQAMGETLSQRGYQMLLCSAGYTPQTETELVSTLMSRRPDGIMLTGIHHANDLKKIIFNASVPVVETWDITPTPIDMLVGFSHEKAGLATAEYLLGKGYRRPGLLWTTERTAAQRKNGLYEGLARHGITDAPYVESQLPARFADGRAGAAQLLETTELDVIICGSDILAQGAISELQARGLRVPQDVAVMGFGDLDFAAANVPAITTVALDRYAIGARAATLLANRIEGRSDGEQIIDIGFHLTERESA</sequence>
<dbReference type="Gene3D" id="3.40.50.2300">
    <property type="match status" value="2"/>
</dbReference>
<gene>
    <name evidence="5" type="ORF">BWI95_16060</name>
</gene>
<keyword evidence="6" id="KW-1185">Reference proteome</keyword>
<dbReference type="EMBL" id="CP019445">
    <property type="protein sequence ID" value="APZ06459.1"/>
    <property type="molecule type" value="Genomic_DNA"/>
</dbReference>
<dbReference type="CDD" id="cd01392">
    <property type="entry name" value="HTH_LacI"/>
    <property type="match status" value="1"/>
</dbReference>
<dbReference type="GO" id="GO:0000976">
    <property type="term" value="F:transcription cis-regulatory region binding"/>
    <property type="evidence" value="ECO:0007669"/>
    <property type="project" value="TreeGrafter"/>
</dbReference>
<dbReference type="SMART" id="SM00354">
    <property type="entry name" value="HTH_LACI"/>
    <property type="match status" value="1"/>
</dbReference>
<dbReference type="SUPFAM" id="SSF47413">
    <property type="entry name" value="lambda repressor-like DNA-binding domains"/>
    <property type="match status" value="1"/>
</dbReference>
<dbReference type="InterPro" id="IPR010982">
    <property type="entry name" value="Lambda_DNA-bd_dom_sf"/>
</dbReference>